<dbReference type="InterPro" id="IPR024079">
    <property type="entry name" value="MetalloPept_cat_dom_sf"/>
</dbReference>
<dbReference type="AlphaFoldDB" id="A0A3R6W9Y8"/>
<comment type="caution">
    <text evidence="3">The sequence shown here is derived from an EMBL/GenBank/DDBJ whole genome shotgun (WGS) entry which is preliminary data.</text>
</comment>
<accession>A0A3R6W9Y8</accession>
<dbReference type="SUPFAM" id="SSF55486">
    <property type="entry name" value="Metalloproteases ('zincins'), catalytic domain"/>
    <property type="match status" value="1"/>
</dbReference>
<dbReference type="InterPro" id="IPR042089">
    <property type="entry name" value="Peptidase_M13_dom_2"/>
</dbReference>
<feature type="domain" description="Peptidase M13 N-terminal" evidence="2">
    <location>
        <begin position="37"/>
        <end position="84"/>
    </location>
</feature>
<keyword evidence="1" id="KW-0732">Signal</keyword>
<name>A0A3R6W9Y8_APHAT</name>
<dbReference type="Gene3D" id="1.10.1380.10">
    <property type="entry name" value="Neutral endopeptidase , domain2"/>
    <property type="match status" value="1"/>
</dbReference>
<dbReference type="InterPro" id="IPR000718">
    <property type="entry name" value="Peptidase_M13"/>
</dbReference>
<dbReference type="EMBL" id="QUTF01025126">
    <property type="protein sequence ID" value="RHY83990.1"/>
    <property type="molecule type" value="Genomic_DNA"/>
</dbReference>
<evidence type="ECO:0000313" key="4">
    <source>
        <dbReference type="Proteomes" id="UP000286510"/>
    </source>
</evidence>
<feature type="non-terminal residue" evidence="3">
    <location>
        <position position="88"/>
    </location>
</feature>
<evidence type="ECO:0000313" key="3">
    <source>
        <dbReference type="EMBL" id="RHY83990.1"/>
    </source>
</evidence>
<dbReference type="GO" id="GO:0016485">
    <property type="term" value="P:protein processing"/>
    <property type="evidence" value="ECO:0007669"/>
    <property type="project" value="TreeGrafter"/>
</dbReference>
<dbReference type="PANTHER" id="PTHR11733">
    <property type="entry name" value="ZINC METALLOPROTEASE FAMILY M13 NEPRILYSIN-RELATED"/>
    <property type="match status" value="1"/>
</dbReference>
<organism evidence="3 4">
    <name type="scientific">Aphanomyces astaci</name>
    <name type="common">Crayfish plague agent</name>
    <dbReference type="NCBI Taxonomy" id="112090"/>
    <lineage>
        <taxon>Eukaryota</taxon>
        <taxon>Sar</taxon>
        <taxon>Stramenopiles</taxon>
        <taxon>Oomycota</taxon>
        <taxon>Saprolegniomycetes</taxon>
        <taxon>Saprolegniales</taxon>
        <taxon>Verrucalvaceae</taxon>
        <taxon>Aphanomyces</taxon>
    </lineage>
</organism>
<proteinExistence type="predicted"/>
<evidence type="ECO:0000259" key="2">
    <source>
        <dbReference type="Pfam" id="PF05649"/>
    </source>
</evidence>
<dbReference type="PROSITE" id="PS51885">
    <property type="entry name" value="NEPRILYSIN"/>
    <property type="match status" value="1"/>
</dbReference>
<dbReference type="Pfam" id="PF05649">
    <property type="entry name" value="Peptidase_M13_N"/>
    <property type="match status" value="1"/>
</dbReference>
<reference evidence="3 4" key="1">
    <citation type="submission" date="2018-08" db="EMBL/GenBank/DDBJ databases">
        <title>Aphanomyces genome sequencing and annotation.</title>
        <authorList>
            <person name="Minardi D."/>
            <person name="Oidtmann B."/>
            <person name="Van Der Giezen M."/>
            <person name="Studholme D.J."/>
        </authorList>
    </citation>
    <scope>NUCLEOTIDE SEQUENCE [LARGE SCALE GENOMIC DNA]</scope>
    <source>
        <strain evidence="3 4">FDL457</strain>
    </source>
</reference>
<dbReference type="Proteomes" id="UP000286510">
    <property type="component" value="Unassembled WGS sequence"/>
</dbReference>
<feature type="chain" id="PRO_5018729714" description="Peptidase M13 N-terminal domain-containing protein" evidence="1">
    <location>
        <begin position="18"/>
        <end position="88"/>
    </location>
</feature>
<gene>
    <name evidence="3" type="ORF">DYB26_015075</name>
</gene>
<dbReference type="PANTHER" id="PTHR11733:SF167">
    <property type="entry name" value="FI17812P1-RELATED"/>
    <property type="match status" value="1"/>
</dbReference>
<protein>
    <recommendedName>
        <fullName evidence="2">Peptidase M13 N-terminal domain-containing protein</fullName>
    </recommendedName>
</protein>
<dbReference type="GO" id="GO:0005886">
    <property type="term" value="C:plasma membrane"/>
    <property type="evidence" value="ECO:0007669"/>
    <property type="project" value="TreeGrafter"/>
</dbReference>
<sequence length="88" mass="9636">MVKVLFSLSALAAAVMAGSTTGLPKSVTKLIDYSANPCDDFYQYACGAWYKDAVIPPDEPYINVFSEIYIQNQALLTRILSDNKPKLG</sequence>
<dbReference type="Gene3D" id="3.40.390.10">
    <property type="entry name" value="Collagenase (Catalytic Domain)"/>
    <property type="match status" value="1"/>
</dbReference>
<dbReference type="InterPro" id="IPR008753">
    <property type="entry name" value="Peptidase_M13_N"/>
</dbReference>
<evidence type="ECO:0000256" key="1">
    <source>
        <dbReference type="SAM" id="SignalP"/>
    </source>
</evidence>
<feature type="signal peptide" evidence="1">
    <location>
        <begin position="1"/>
        <end position="17"/>
    </location>
</feature>
<dbReference type="GO" id="GO:0004222">
    <property type="term" value="F:metalloendopeptidase activity"/>
    <property type="evidence" value="ECO:0007669"/>
    <property type="project" value="InterPro"/>
</dbReference>